<keyword evidence="6 17" id="KW-0812">Transmembrane</keyword>
<dbReference type="NCBIfam" id="TIGR02866">
    <property type="entry name" value="CoxB"/>
    <property type="match status" value="1"/>
</dbReference>
<comment type="function">
    <text evidence="13">Subunits I and II form the functional core of the enzyme complex. Electrons originating in cytochrome c are transferred via heme a and Cu(A) to the binuclear center formed by heme a3 and Cu(B).</text>
</comment>
<feature type="domain" description="Cytochrome c" evidence="19">
    <location>
        <begin position="223"/>
        <end position="315"/>
    </location>
</feature>
<gene>
    <name evidence="20" type="primary">coxB</name>
    <name evidence="20" type="ORF">FOY91_00800</name>
</gene>
<evidence type="ECO:0000256" key="10">
    <source>
        <dbReference type="ARBA" id="ARBA00023004"/>
    </source>
</evidence>
<dbReference type="PROSITE" id="PS00078">
    <property type="entry name" value="COX2"/>
    <property type="match status" value="1"/>
</dbReference>
<dbReference type="GO" id="GO:0004129">
    <property type="term" value="F:cytochrome-c oxidase activity"/>
    <property type="evidence" value="ECO:0007669"/>
    <property type="project" value="UniProtKB-EC"/>
</dbReference>
<keyword evidence="4 16" id="KW-0349">Heme</keyword>
<keyword evidence="21" id="KW-1185">Reference proteome</keyword>
<sequence length="315" mass="33471">MALALSGCNRRQSTFATFGEEAAAIDHLALVMTIGAVAVAIGVAALMIWAMRARPGALSLRGGERLILIAGGLLPVLLLLVLLGYSLPVMRPRAVAPADMRIDVTGEQFWWRVGYAPPGGNPVTTANEIRVPVGRTVLFRLRGADVIHSFWIPGLAGKMDMIPGRTNELVVRAVRPGLFRGQCTEFCGLSHALMAFDVVAMEPDAFERWLASQRQPAAATAPATAHVGAALFSRYGCGGCHTVRGTGQDGAIGPDLTHVGGRRTIAAGALPNGEEAIAHFIRYPARTKPGVRMPAFPHMSEADAHAIARYLGDLR</sequence>
<evidence type="ECO:0000313" key="21">
    <source>
        <dbReference type="Proteomes" id="UP000318681"/>
    </source>
</evidence>
<dbReference type="InterPro" id="IPR036909">
    <property type="entry name" value="Cyt_c-like_dom_sf"/>
</dbReference>
<evidence type="ECO:0000259" key="18">
    <source>
        <dbReference type="PROSITE" id="PS50857"/>
    </source>
</evidence>
<keyword evidence="10 16" id="KW-0408">Iron</keyword>
<evidence type="ECO:0000313" key="20">
    <source>
        <dbReference type="EMBL" id="TVV77333.1"/>
    </source>
</evidence>
<evidence type="ECO:0000256" key="1">
    <source>
        <dbReference type="ARBA" id="ARBA00004141"/>
    </source>
</evidence>
<feature type="transmembrane region" description="Helical" evidence="17">
    <location>
        <begin position="28"/>
        <end position="50"/>
    </location>
</feature>
<dbReference type="GO" id="GO:0005507">
    <property type="term" value="F:copper ion binding"/>
    <property type="evidence" value="ECO:0007669"/>
    <property type="project" value="InterPro"/>
</dbReference>
<feature type="transmembrane region" description="Helical" evidence="17">
    <location>
        <begin position="66"/>
        <end position="87"/>
    </location>
</feature>
<dbReference type="Proteomes" id="UP000318681">
    <property type="component" value="Unassembled WGS sequence"/>
</dbReference>
<feature type="domain" description="Cytochrome oxidase subunit II copper A binding" evidence="18">
    <location>
        <begin position="97"/>
        <end position="212"/>
    </location>
</feature>
<dbReference type="PROSITE" id="PS50857">
    <property type="entry name" value="COX2_CUA"/>
    <property type="match status" value="1"/>
</dbReference>
<dbReference type="InterPro" id="IPR009056">
    <property type="entry name" value="Cyt_c-like_dom"/>
</dbReference>
<evidence type="ECO:0000256" key="11">
    <source>
        <dbReference type="ARBA" id="ARBA00023008"/>
    </source>
</evidence>
<dbReference type="AlphaFoldDB" id="A0A558RDC8"/>
<dbReference type="GO" id="GO:0016491">
    <property type="term" value="F:oxidoreductase activity"/>
    <property type="evidence" value="ECO:0007669"/>
    <property type="project" value="UniProtKB-KW"/>
</dbReference>
<evidence type="ECO:0000256" key="3">
    <source>
        <dbReference type="ARBA" id="ARBA00022448"/>
    </source>
</evidence>
<evidence type="ECO:0000256" key="2">
    <source>
        <dbReference type="ARBA" id="ARBA00007866"/>
    </source>
</evidence>
<dbReference type="RefSeq" id="WP_145147127.1">
    <property type="nucleotide sequence ID" value="NZ_VNIM01000002.1"/>
</dbReference>
<proteinExistence type="inferred from homology"/>
<evidence type="ECO:0000256" key="12">
    <source>
        <dbReference type="ARBA" id="ARBA00023136"/>
    </source>
</evidence>
<comment type="catalytic activity">
    <reaction evidence="15">
        <text>4 Fe(II)-[cytochrome c] + O2 + 8 H(+)(in) = 4 Fe(III)-[cytochrome c] + 2 H2O + 4 H(+)(out)</text>
        <dbReference type="Rhea" id="RHEA:11436"/>
        <dbReference type="Rhea" id="RHEA-COMP:10350"/>
        <dbReference type="Rhea" id="RHEA-COMP:14399"/>
        <dbReference type="ChEBI" id="CHEBI:15377"/>
        <dbReference type="ChEBI" id="CHEBI:15378"/>
        <dbReference type="ChEBI" id="CHEBI:15379"/>
        <dbReference type="ChEBI" id="CHEBI:29033"/>
        <dbReference type="ChEBI" id="CHEBI:29034"/>
        <dbReference type="EC" id="7.1.1.9"/>
    </reaction>
</comment>
<evidence type="ECO:0000256" key="17">
    <source>
        <dbReference type="SAM" id="Phobius"/>
    </source>
</evidence>
<dbReference type="InterPro" id="IPR014222">
    <property type="entry name" value="Cyt_c_oxidase_su2"/>
</dbReference>
<dbReference type="GO" id="GO:0016020">
    <property type="term" value="C:membrane"/>
    <property type="evidence" value="ECO:0007669"/>
    <property type="project" value="UniProtKB-SubCell"/>
</dbReference>
<protein>
    <recommendedName>
        <fullName evidence="14">Cytochrome aa3 subunit 2</fullName>
    </recommendedName>
</protein>
<dbReference type="PANTHER" id="PTHR22888">
    <property type="entry name" value="CYTOCHROME C OXIDASE, SUBUNIT II"/>
    <property type="match status" value="1"/>
</dbReference>
<keyword evidence="9 17" id="KW-1133">Transmembrane helix</keyword>
<evidence type="ECO:0000256" key="9">
    <source>
        <dbReference type="ARBA" id="ARBA00022989"/>
    </source>
</evidence>
<dbReference type="PANTHER" id="PTHR22888:SF9">
    <property type="entry name" value="CYTOCHROME C OXIDASE SUBUNIT 2"/>
    <property type="match status" value="1"/>
</dbReference>
<name>A0A558RDC8_9SPHN</name>
<dbReference type="GO" id="GO:0020037">
    <property type="term" value="F:heme binding"/>
    <property type="evidence" value="ECO:0007669"/>
    <property type="project" value="InterPro"/>
</dbReference>
<dbReference type="OrthoDB" id="9781261at2"/>
<organism evidence="20 21">
    <name type="scientific">Alterirhizorhabdus solaris</name>
    <dbReference type="NCBI Taxonomy" id="2529389"/>
    <lineage>
        <taxon>Bacteria</taxon>
        <taxon>Pseudomonadati</taxon>
        <taxon>Pseudomonadota</taxon>
        <taxon>Alphaproteobacteria</taxon>
        <taxon>Sphingomonadales</taxon>
        <taxon>Rhizorhabdaceae</taxon>
        <taxon>Alterirhizorhabdus</taxon>
    </lineage>
</organism>
<evidence type="ECO:0000256" key="4">
    <source>
        <dbReference type="ARBA" id="ARBA00022617"/>
    </source>
</evidence>
<reference evidence="20 21" key="1">
    <citation type="submission" date="2019-07" db="EMBL/GenBank/DDBJ databases">
        <title>Sphingomonas solaris sp. nov., isolated from a solar panel from Boston, Massachusetts.</title>
        <authorList>
            <person name="Tanner K."/>
            <person name="Pascual J."/>
            <person name="Mancuso C."/>
            <person name="Pereto J."/>
            <person name="Khalil A."/>
            <person name="Vilanova C."/>
        </authorList>
    </citation>
    <scope>NUCLEOTIDE SEQUENCE [LARGE SCALE GENOMIC DNA]</scope>
    <source>
        <strain evidence="20 21">R4DWN</strain>
    </source>
</reference>
<dbReference type="SUPFAM" id="SSF49503">
    <property type="entry name" value="Cupredoxins"/>
    <property type="match status" value="1"/>
</dbReference>
<evidence type="ECO:0000256" key="15">
    <source>
        <dbReference type="ARBA" id="ARBA00047816"/>
    </source>
</evidence>
<dbReference type="PROSITE" id="PS51007">
    <property type="entry name" value="CYTC"/>
    <property type="match status" value="1"/>
</dbReference>
<comment type="similarity">
    <text evidence="2">Belongs to the cytochrome c oxidase subunit 2 family.</text>
</comment>
<evidence type="ECO:0000256" key="7">
    <source>
        <dbReference type="ARBA" id="ARBA00022723"/>
    </source>
</evidence>
<keyword evidence="8" id="KW-0249">Electron transport</keyword>
<dbReference type="GO" id="GO:0042773">
    <property type="term" value="P:ATP synthesis coupled electron transport"/>
    <property type="evidence" value="ECO:0007669"/>
    <property type="project" value="TreeGrafter"/>
</dbReference>
<dbReference type="Gene3D" id="2.60.40.420">
    <property type="entry name" value="Cupredoxins - blue copper proteins"/>
    <property type="match status" value="1"/>
</dbReference>
<keyword evidence="20" id="KW-0560">Oxidoreductase</keyword>
<keyword evidence="7 16" id="KW-0479">Metal-binding</keyword>
<dbReference type="EMBL" id="VNIM01000002">
    <property type="protein sequence ID" value="TVV77333.1"/>
    <property type="molecule type" value="Genomic_DNA"/>
</dbReference>
<evidence type="ECO:0000256" key="8">
    <source>
        <dbReference type="ARBA" id="ARBA00022982"/>
    </source>
</evidence>
<dbReference type="InterPro" id="IPR034236">
    <property type="entry name" value="CuRO_CcO_Caa3_II"/>
</dbReference>
<evidence type="ECO:0000256" key="13">
    <source>
        <dbReference type="ARBA" id="ARBA00024688"/>
    </source>
</evidence>
<evidence type="ECO:0000256" key="6">
    <source>
        <dbReference type="ARBA" id="ARBA00022692"/>
    </source>
</evidence>
<dbReference type="InterPro" id="IPR002429">
    <property type="entry name" value="CcO_II-like_C"/>
</dbReference>
<dbReference type="InterPro" id="IPR008972">
    <property type="entry name" value="Cupredoxin"/>
</dbReference>
<keyword evidence="3" id="KW-0813">Transport</keyword>
<keyword evidence="5" id="KW-0679">Respiratory chain</keyword>
<dbReference type="Pfam" id="PF00116">
    <property type="entry name" value="COX2"/>
    <property type="match status" value="1"/>
</dbReference>
<accession>A0A558RDC8</accession>
<evidence type="ECO:0000256" key="16">
    <source>
        <dbReference type="PROSITE-ProRule" id="PRU00433"/>
    </source>
</evidence>
<keyword evidence="11" id="KW-0186">Copper</keyword>
<dbReference type="InterPro" id="IPR001505">
    <property type="entry name" value="Copper_CuA"/>
</dbReference>
<evidence type="ECO:0000256" key="14">
    <source>
        <dbReference type="ARBA" id="ARBA00031399"/>
    </source>
</evidence>
<comment type="caution">
    <text evidence="20">The sequence shown here is derived from an EMBL/GenBank/DDBJ whole genome shotgun (WGS) entry which is preliminary data.</text>
</comment>
<comment type="subcellular location">
    <subcellularLocation>
        <location evidence="1">Membrane</location>
        <topology evidence="1">Multi-pass membrane protein</topology>
    </subcellularLocation>
</comment>
<evidence type="ECO:0000256" key="5">
    <source>
        <dbReference type="ARBA" id="ARBA00022660"/>
    </source>
</evidence>
<dbReference type="CDD" id="cd04213">
    <property type="entry name" value="CuRO_CcO_Caa3_II"/>
    <property type="match status" value="1"/>
</dbReference>
<evidence type="ECO:0000259" key="19">
    <source>
        <dbReference type="PROSITE" id="PS51007"/>
    </source>
</evidence>
<dbReference type="SUPFAM" id="SSF46626">
    <property type="entry name" value="Cytochrome c"/>
    <property type="match status" value="1"/>
</dbReference>
<dbReference type="InterPro" id="IPR045187">
    <property type="entry name" value="CcO_II"/>
</dbReference>
<dbReference type="Pfam" id="PF00034">
    <property type="entry name" value="Cytochrom_C"/>
    <property type="match status" value="1"/>
</dbReference>
<keyword evidence="12 17" id="KW-0472">Membrane</keyword>